<dbReference type="SUPFAM" id="SSF51735">
    <property type="entry name" value="NAD(P)-binding Rossmann-fold domains"/>
    <property type="match status" value="1"/>
</dbReference>
<dbReference type="Gene3D" id="3.40.50.720">
    <property type="entry name" value="NAD(P)-binding Rossmann-like Domain"/>
    <property type="match status" value="1"/>
</dbReference>
<organism evidence="3 4">
    <name type="scientific">Flavobacterium arsenatis</name>
    <dbReference type="NCBI Taxonomy" id="1484332"/>
    <lineage>
        <taxon>Bacteria</taxon>
        <taxon>Pseudomonadati</taxon>
        <taxon>Bacteroidota</taxon>
        <taxon>Flavobacteriia</taxon>
        <taxon>Flavobacteriales</taxon>
        <taxon>Flavobacteriaceae</taxon>
        <taxon>Flavobacterium</taxon>
    </lineage>
</organism>
<evidence type="ECO:0000259" key="1">
    <source>
        <dbReference type="Pfam" id="PF03807"/>
    </source>
</evidence>
<gene>
    <name evidence="3" type="ORF">J2X31_002275</name>
</gene>
<dbReference type="PANTHER" id="PTHR40459">
    <property type="entry name" value="CONSERVED HYPOTHETICAL ALANINE AND LEUCINE RICH PROTEIN"/>
    <property type="match status" value="1"/>
</dbReference>
<feature type="domain" description="Pyrroline-5-carboxylate reductase catalytic N-terminal" evidence="1">
    <location>
        <begin position="4"/>
        <end position="86"/>
    </location>
</feature>
<name>A0ABU1TR97_9FLAO</name>
<dbReference type="RefSeq" id="WP_310026776.1">
    <property type="nucleotide sequence ID" value="NZ_JAVDVI010000009.1"/>
</dbReference>
<reference evidence="3 4" key="1">
    <citation type="submission" date="2023-07" db="EMBL/GenBank/DDBJ databases">
        <title>Sorghum-associated microbial communities from plants grown in Nebraska, USA.</title>
        <authorList>
            <person name="Schachtman D."/>
        </authorList>
    </citation>
    <scope>NUCLEOTIDE SEQUENCE [LARGE SCALE GENOMIC DNA]</scope>
    <source>
        <strain evidence="3 4">3773</strain>
    </source>
</reference>
<comment type="caution">
    <text evidence="3">The sequence shown here is derived from an EMBL/GenBank/DDBJ whole genome shotgun (WGS) entry which is preliminary data.</text>
</comment>
<evidence type="ECO:0000259" key="2">
    <source>
        <dbReference type="Pfam" id="PF10728"/>
    </source>
</evidence>
<dbReference type="SUPFAM" id="SSF48179">
    <property type="entry name" value="6-phosphogluconate dehydrogenase C-terminal domain-like"/>
    <property type="match status" value="1"/>
</dbReference>
<dbReference type="InterPro" id="IPR037108">
    <property type="entry name" value="TM1727-like_C_sf"/>
</dbReference>
<dbReference type="Gene3D" id="1.10.1040.20">
    <property type="entry name" value="ProC-like, C-terminal domain"/>
    <property type="match status" value="1"/>
</dbReference>
<sequence>MIQITLIGSGNVAQHLLSAFNKSDAVQIIQVYSRKIESVSHLISIDKITNSFEDLAEADVYIIAVSDDAVAKVASQLPFKNRLVVHTSGSASMESLDDNNRKGVFYPLQTFTKGKEVDFKDIPICIESQFNDDYNVLKKLADSISDKVFTINSGQRRSLHVSAVFVNNFVNHLYKIGNDICDAHQVPFDILQPLIKETADKIMSLSPDEAQTGPAKRNDQTTIESHLDFLSDDNHKNIYKLLTQSIQDHGKKL</sequence>
<keyword evidence="4" id="KW-1185">Reference proteome</keyword>
<dbReference type="Pfam" id="PF03807">
    <property type="entry name" value="F420_oxidored"/>
    <property type="match status" value="1"/>
</dbReference>
<dbReference type="InterPro" id="IPR008927">
    <property type="entry name" value="6-PGluconate_DH-like_C_sf"/>
</dbReference>
<accession>A0ABU1TR97</accession>
<dbReference type="Proteomes" id="UP001255185">
    <property type="component" value="Unassembled WGS sequence"/>
</dbReference>
<dbReference type="InterPro" id="IPR028939">
    <property type="entry name" value="P5C_Rdtase_cat_N"/>
</dbReference>
<protein>
    <submittedName>
        <fullName evidence="3">Short-subunit dehydrogenase-like oxidoreductase (DUF2520 family)</fullName>
    </submittedName>
</protein>
<dbReference type="EMBL" id="JAVDVI010000009">
    <property type="protein sequence ID" value="MDR6968258.1"/>
    <property type="molecule type" value="Genomic_DNA"/>
</dbReference>
<evidence type="ECO:0000313" key="3">
    <source>
        <dbReference type="EMBL" id="MDR6968258.1"/>
    </source>
</evidence>
<evidence type="ECO:0000313" key="4">
    <source>
        <dbReference type="Proteomes" id="UP001255185"/>
    </source>
</evidence>
<dbReference type="InterPro" id="IPR018931">
    <property type="entry name" value="DUF2520"/>
</dbReference>
<feature type="domain" description="DUF2520" evidence="2">
    <location>
        <begin position="122"/>
        <end position="246"/>
    </location>
</feature>
<dbReference type="Pfam" id="PF10728">
    <property type="entry name" value="DUF2520"/>
    <property type="match status" value="1"/>
</dbReference>
<proteinExistence type="predicted"/>
<dbReference type="PANTHER" id="PTHR40459:SF1">
    <property type="entry name" value="CONSERVED HYPOTHETICAL ALANINE AND LEUCINE RICH PROTEIN"/>
    <property type="match status" value="1"/>
</dbReference>
<dbReference type="InterPro" id="IPR036291">
    <property type="entry name" value="NAD(P)-bd_dom_sf"/>
</dbReference>